<evidence type="ECO:0000313" key="10">
    <source>
        <dbReference type="Proteomes" id="UP000001805"/>
    </source>
</evidence>
<organism evidence="9 10">
    <name type="scientific">Neurospora crassa (strain ATCC 24698 / 74-OR23-1A / CBS 708.71 / DSM 1257 / FGSC 987)</name>
    <dbReference type="NCBI Taxonomy" id="367110"/>
    <lineage>
        <taxon>Eukaryota</taxon>
        <taxon>Fungi</taxon>
        <taxon>Dikarya</taxon>
        <taxon>Ascomycota</taxon>
        <taxon>Pezizomycotina</taxon>
        <taxon>Sordariomycetes</taxon>
        <taxon>Sordariomycetidae</taxon>
        <taxon>Sordariales</taxon>
        <taxon>Sordariaceae</taxon>
        <taxon>Neurospora</taxon>
    </lineage>
</organism>
<dbReference type="KEGG" id="ncr:NCU02775"/>
<dbReference type="EMBL" id="CM002236">
    <property type="protein sequence ID" value="EAA35034.2"/>
    <property type="molecule type" value="Genomic_DNA"/>
</dbReference>
<dbReference type="AlphaFoldDB" id="Q7SE19"/>
<reference evidence="9 10" key="1">
    <citation type="journal article" date="2003" name="Nature">
        <title>The genome sequence of the filamentous fungus Neurospora crassa.</title>
        <authorList>
            <person name="Galagan J.E."/>
            <person name="Calvo S.E."/>
            <person name="Borkovich K.A."/>
            <person name="Selker E.U."/>
            <person name="Read N.D."/>
            <person name="Jaffe D."/>
            <person name="FitzHugh W."/>
            <person name="Ma L.J."/>
            <person name="Smirnov S."/>
            <person name="Purcell S."/>
            <person name="Rehman B."/>
            <person name="Elkins T."/>
            <person name="Engels R."/>
            <person name="Wang S."/>
            <person name="Nielsen C.B."/>
            <person name="Butler J."/>
            <person name="Endrizzi M."/>
            <person name="Qui D."/>
            <person name="Ianakiev P."/>
            <person name="Bell-Pedersen D."/>
            <person name="Nelson M.A."/>
            <person name="Werner-Washburne M."/>
            <person name="Selitrennikoff C.P."/>
            <person name="Kinsey J.A."/>
            <person name="Braun E.L."/>
            <person name="Zelter A."/>
            <person name="Schulte U."/>
            <person name="Kothe G.O."/>
            <person name="Jedd G."/>
            <person name="Mewes W."/>
            <person name="Staben C."/>
            <person name="Marcotte E."/>
            <person name="Greenberg D."/>
            <person name="Roy A."/>
            <person name="Foley K."/>
            <person name="Naylor J."/>
            <person name="Stange-Thomann N."/>
            <person name="Barrett R."/>
            <person name="Gnerre S."/>
            <person name="Kamal M."/>
            <person name="Kamvysselis M."/>
            <person name="Mauceli E."/>
            <person name="Bielke C."/>
            <person name="Rudd S."/>
            <person name="Frishman D."/>
            <person name="Krystofova S."/>
            <person name="Rasmussen C."/>
            <person name="Metzenberg R.L."/>
            <person name="Perkins D.D."/>
            <person name="Kroken S."/>
            <person name="Cogoni C."/>
            <person name="Macino G."/>
            <person name="Catcheside D."/>
            <person name="Li W."/>
            <person name="Pratt R.J."/>
            <person name="Osmani S.A."/>
            <person name="DeSouza C.P."/>
            <person name="Glass L."/>
            <person name="Orbach M.J."/>
            <person name="Berglund J.A."/>
            <person name="Voelker R."/>
            <person name="Yarden O."/>
            <person name="Plamann M."/>
            <person name="Seiler S."/>
            <person name="Dunlap J."/>
            <person name="Radford A."/>
            <person name="Aramayo R."/>
            <person name="Natvig D.O."/>
            <person name="Alex L.A."/>
            <person name="Mannhaupt G."/>
            <person name="Ebbole D.J."/>
            <person name="Freitag M."/>
            <person name="Paulsen I."/>
            <person name="Sachs M.S."/>
            <person name="Lander E.S."/>
            <person name="Nusbaum C."/>
            <person name="Birren B."/>
        </authorList>
    </citation>
    <scope>NUCLEOTIDE SEQUENCE [LARGE SCALE GENOMIC DNA]</scope>
    <source>
        <strain evidence="10">ATCC 24698 / 74-OR23-1A / CBS 708.71 / DSM 1257 / FGSC 987</strain>
    </source>
</reference>
<dbReference type="SMR" id="Q7SE19"/>
<dbReference type="Proteomes" id="UP000001805">
    <property type="component" value="Chromosome 1, Linkage Group I"/>
</dbReference>
<dbReference type="Pfam" id="PF11754">
    <property type="entry name" value="Velvet"/>
    <property type="match status" value="1"/>
</dbReference>
<dbReference type="InterPro" id="IPR037525">
    <property type="entry name" value="Velvet_dom"/>
</dbReference>
<evidence type="ECO:0000256" key="5">
    <source>
        <dbReference type="ARBA" id="ARBA00023242"/>
    </source>
</evidence>
<dbReference type="InterPro" id="IPR038491">
    <property type="entry name" value="Velvet_dom_sf"/>
</dbReference>
<keyword evidence="4" id="KW-0804">Transcription</keyword>
<dbReference type="InterPro" id="IPR021740">
    <property type="entry name" value="Velvet"/>
</dbReference>
<dbReference type="PANTHER" id="PTHR33572:SF3">
    <property type="entry name" value="VELVET COMPLEX SUBUNIT B"/>
    <property type="match status" value="1"/>
</dbReference>
<accession>Q7SE19</accession>
<feature type="compositionally biased region" description="Gly residues" evidence="7">
    <location>
        <begin position="78"/>
        <end position="88"/>
    </location>
</feature>
<protein>
    <recommendedName>
        <fullName evidence="8">Velvet domain-containing protein</fullName>
    </recommendedName>
</protein>
<evidence type="ECO:0000256" key="3">
    <source>
        <dbReference type="ARBA" id="ARBA00023015"/>
    </source>
</evidence>
<name>Q7SE19_NEUCR</name>
<comment type="subcellular location">
    <subcellularLocation>
        <location evidence="1">Nucleus</location>
    </subcellularLocation>
</comment>
<keyword evidence="5" id="KW-0539">Nucleus</keyword>
<evidence type="ECO:0000313" key="9">
    <source>
        <dbReference type="EMBL" id="EAA35034.2"/>
    </source>
</evidence>
<dbReference type="PANTHER" id="PTHR33572">
    <property type="entry name" value="SPORE DEVELOPMENT REGULATOR VOSA"/>
    <property type="match status" value="1"/>
</dbReference>
<evidence type="ECO:0000256" key="2">
    <source>
        <dbReference type="ARBA" id="ARBA00022969"/>
    </source>
</evidence>
<evidence type="ECO:0000256" key="7">
    <source>
        <dbReference type="SAM" id="MobiDB-lite"/>
    </source>
</evidence>
<dbReference type="HOGENOM" id="CLU_572621_0_0_1"/>
<feature type="compositionally biased region" description="Pro residues" evidence="7">
    <location>
        <begin position="43"/>
        <end position="53"/>
    </location>
</feature>
<evidence type="ECO:0000256" key="1">
    <source>
        <dbReference type="ARBA" id="ARBA00004123"/>
    </source>
</evidence>
<dbReference type="GeneID" id="3880419"/>
<dbReference type="Gene3D" id="2.60.40.3960">
    <property type="entry name" value="Velvet domain"/>
    <property type="match status" value="2"/>
</dbReference>
<evidence type="ECO:0000256" key="4">
    <source>
        <dbReference type="ARBA" id="ARBA00023163"/>
    </source>
</evidence>
<dbReference type="VEuPathDB" id="FungiDB:NCU02775"/>
<dbReference type="PROSITE" id="PS51821">
    <property type="entry name" value="VELVET"/>
    <property type="match status" value="1"/>
</dbReference>
<dbReference type="GO" id="GO:0030435">
    <property type="term" value="P:sporulation resulting in formation of a cellular spore"/>
    <property type="evidence" value="ECO:0000318"/>
    <property type="project" value="GO_Central"/>
</dbReference>
<dbReference type="STRING" id="367110.Q7SE19"/>
<dbReference type="OrthoDB" id="1746739at2759"/>
<dbReference type="GO" id="GO:0005992">
    <property type="term" value="P:trehalose biosynthetic process"/>
    <property type="evidence" value="ECO:0000318"/>
    <property type="project" value="GO_Central"/>
</dbReference>
<keyword evidence="2" id="KW-0749">Sporulation</keyword>
<dbReference type="InParanoid" id="Q7SE19"/>
<feature type="region of interest" description="Disordered" evidence="7">
    <location>
        <begin position="1"/>
        <end position="104"/>
    </location>
</feature>
<proteinExistence type="inferred from homology"/>
<evidence type="ECO:0000256" key="6">
    <source>
        <dbReference type="ARBA" id="ARBA00038045"/>
    </source>
</evidence>
<sequence>MQPYTSNLPHQLPPDHGYHHDPHATPYPPRHHQLQQQHQLPSMGPPSAPPPHHTNPYQDPTMSGSASSVPPHAPPGPGGSSHGDGSGHAGQLQSTPPSHQQLHERAPLTAEERMQQEQNLKPYSGTDSQGRMYSLEVVQQPQRARMCGFGDKDRRPITPPPCVKLIIRDAKTGKEIDCNEIEYSMFICNVSLYTEDALKEVNLVRHTTSTPSISSTTPASYASLEQTTPAYSHILPSNRDVGYGHHQGMSYQGNPGMNPYDMQTSPYHAGFVNGNPYGAPAPSHYQYNQPLPPQPGPYGAPRGPYDHPTQYGGMHGGVGGPLQHRMSVSSTSGQGGQQPQGMFTRNLIGSLVCSAFRLTDTNDKIGIWFVMQDLSVRTEGVFRLQFSFVNVGLPTPLPSGSSGSGTGINQSKAPILASVFSEPFQVFSAKKFPGVCDSTALSKCFATQGIKIPIRKEGANSKNNEDDDDY</sequence>
<comment type="similarity">
    <text evidence="6">Belongs to the velvet family. VelB subfamily.</text>
</comment>
<feature type="domain" description="Velvet" evidence="8">
    <location>
        <begin position="127"/>
        <end position="455"/>
    </location>
</feature>
<gene>
    <name evidence="9" type="ORF">NCU02775</name>
</gene>
<feature type="compositionally biased region" description="Polar residues" evidence="7">
    <location>
        <begin position="91"/>
        <end position="100"/>
    </location>
</feature>
<dbReference type="GO" id="GO:0005634">
    <property type="term" value="C:nucleus"/>
    <property type="evidence" value="ECO:0000318"/>
    <property type="project" value="GO_Central"/>
</dbReference>
<dbReference type="RefSeq" id="XP_964270.2">
    <property type="nucleotide sequence ID" value="XM_959177.2"/>
</dbReference>
<keyword evidence="10" id="KW-1185">Reference proteome</keyword>
<keyword evidence="3" id="KW-0805">Transcription regulation</keyword>
<evidence type="ECO:0000259" key="8">
    <source>
        <dbReference type="PROSITE" id="PS51821"/>
    </source>
</evidence>